<name>A0A9J5WJQ9_SOLCO</name>
<protein>
    <submittedName>
        <fullName evidence="1">Uncharacterized protein</fullName>
    </submittedName>
</protein>
<accession>A0A9J5WJQ9</accession>
<keyword evidence="2" id="KW-1185">Reference proteome</keyword>
<organism evidence="1 2">
    <name type="scientific">Solanum commersonii</name>
    <name type="common">Commerson's wild potato</name>
    <name type="synonym">Commerson's nightshade</name>
    <dbReference type="NCBI Taxonomy" id="4109"/>
    <lineage>
        <taxon>Eukaryota</taxon>
        <taxon>Viridiplantae</taxon>
        <taxon>Streptophyta</taxon>
        <taxon>Embryophyta</taxon>
        <taxon>Tracheophyta</taxon>
        <taxon>Spermatophyta</taxon>
        <taxon>Magnoliopsida</taxon>
        <taxon>eudicotyledons</taxon>
        <taxon>Gunneridae</taxon>
        <taxon>Pentapetalae</taxon>
        <taxon>asterids</taxon>
        <taxon>lamiids</taxon>
        <taxon>Solanales</taxon>
        <taxon>Solanaceae</taxon>
        <taxon>Solanoideae</taxon>
        <taxon>Solaneae</taxon>
        <taxon>Solanum</taxon>
    </lineage>
</organism>
<proteinExistence type="predicted"/>
<sequence>MLIHFRKCHLKLHKYSLSNLQRWRNITNSSLLKNYKKKSEHKIKIDVHKVFDERLTSNCPTDTPIERVGEESISIESIAVELFNGHPQGELSERYVNATHFDYDSNEPQIKKIKILEGEIPADEVMPDVEYGKSYEEEEHDESALLVGRFTIVVDEFKEIRKTSTCQIANTFIDQHLLTQFQINLARQKHIQNKQQTIHKPKLVSYEKENCKMRRKALLPLFRKRLKRTRLETD</sequence>
<reference evidence="1 2" key="1">
    <citation type="submission" date="2020-09" db="EMBL/GenBank/DDBJ databases">
        <title>De no assembly of potato wild relative species, Solanum commersonii.</title>
        <authorList>
            <person name="Cho K."/>
        </authorList>
    </citation>
    <scope>NUCLEOTIDE SEQUENCE [LARGE SCALE GENOMIC DNA]</scope>
    <source>
        <strain evidence="1">LZ3.2</strain>
        <tissue evidence="1">Leaf</tissue>
    </source>
</reference>
<dbReference type="Proteomes" id="UP000824120">
    <property type="component" value="Chromosome 11"/>
</dbReference>
<dbReference type="EMBL" id="JACXVP010000011">
    <property type="protein sequence ID" value="KAG5575653.1"/>
    <property type="molecule type" value="Genomic_DNA"/>
</dbReference>
<gene>
    <name evidence="1" type="ORF">H5410_055787</name>
</gene>
<evidence type="ECO:0000313" key="2">
    <source>
        <dbReference type="Proteomes" id="UP000824120"/>
    </source>
</evidence>
<dbReference type="AlphaFoldDB" id="A0A9J5WJQ9"/>
<comment type="caution">
    <text evidence="1">The sequence shown here is derived from an EMBL/GenBank/DDBJ whole genome shotgun (WGS) entry which is preliminary data.</text>
</comment>
<evidence type="ECO:0000313" key="1">
    <source>
        <dbReference type="EMBL" id="KAG5575653.1"/>
    </source>
</evidence>